<gene>
    <name evidence="2" type="ordered locus">STAUR_1467</name>
    <name evidence="3" type="ORF">STIAU_0406</name>
</gene>
<dbReference type="Proteomes" id="UP000032702">
    <property type="component" value="Unassembled WGS sequence"/>
</dbReference>
<evidence type="ECO:0000313" key="5">
    <source>
        <dbReference type="Proteomes" id="UP000032702"/>
    </source>
</evidence>
<dbReference type="OrthoDB" id="3660483at2"/>
<sequence length="193" mass="21244">MSPRYSDYYDTSLAPARGYYTDTSASVYVSPELTSDLVVQRIDADVWTPAAGCIVRVINPHFTYERRAVTQQLITMKSGGCNVEIIGNHVDQTEYDRLKAAGIPIRALKIGETVRVHDKLIAIYARKAGSTVWAYRVYTGSHNFSAGSLTGGDDIFVRLGEETGSNHPMFDAVLAHFNDGWNSTYAVDIKGAN</sequence>
<evidence type="ECO:0000313" key="3">
    <source>
        <dbReference type="EMBL" id="EAU64781.1"/>
    </source>
</evidence>
<keyword evidence="4" id="KW-1185">Reference proteome</keyword>
<dbReference type="Proteomes" id="UP000001351">
    <property type="component" value="Chromosome"/>
</dbReference>
<reference evidence="3 5" key="1">
    <citation type="submission" date="2006-04" db="EMBL/GenBank/DDBJ databases">
        <authorList>
            <person name="Nierman W.C."/>
        </authorList>
    </citation>
    <scope>NUCLEOTIDE SEQUENCE [LARGE SCALE GENOMIC DNA]</scope>
    <source>
        <strain evidence="3 5">DW4/3-1</strain>
    </source>
</reference>
<dbReference type="STRING" id="378806.STAUR_1467"/>
<evidence type="ECO:0000313" key="4">
    <source>
        <dbReference type="Proteomes" id="UP000001351"/>
    </source>
</evidence>
<dbReference type="AlphaFoldDB" id="Q08WB6"/>
<accession>Q08WB6</accession>
<dbReference type="EMBL" id="CP002271">
    <property type="protein sequence ID" value="ADO69271.1"/>
    <property type="molecule type" value="Genomic_DNA"/>
</dbReference>
<dbReference type="RefSeq" id="WP_002616108.1">
    <property type="nucleotide sequence ID" value="NC_014623.1"/>
</dbReference>
<evidence type="ECO:0000313" key="2">
    <source>
        <dbReference type="EMBL" id="ADO69271.1"/>
    </source>
</evidence>
<dbReference type="EMBL" id="AAMD01000103">
    <property type="protein sequence ID" value="EAU64781.1"/>
    <property type="molecule type" value="Genomic_DNA"/>
</dbReference>
<dbReference type="Pfam" id="PF13091">
    <property type="entry name" value="PLDc_2"/>
    <property type="match status" value="1"/>
</dbReference>
<dbReference type="eggNOG" id="COG1502">
    <property type="taxonomic scope" value="Bacteria"/>
</dbReference>
<dbReference type="KEGG" id="sur:STAUR_1467"/>
<name>Q08WB6_STIAD</name>
<feature type="domain" description="Phospholipase D-like" evidence="1">
    <location>
        <begin position="55"/>
        <end position="160"/>
    </location>
</feature>
<protein>
    <recommendedName>
        <fullName evidence="1">Phospholipase D-like domain-containing protein</fullName>
    </recommendedName>
</protein>
<proteinExistence type="predicted"/>
<reference evidence="2 4" key="2">
    <citation type="journal article" date="2011" name="Mol. Biol. Evol.">
        <title>Comparative genomic analysis of fruiting body formation in Myxococcales.</title>
        <authorList>
            <person name="Huntley S."/>
            <person name="Hamann N."/>
            <person name="Wegener-Feldbrugge S."/>
            <person name="Treuner-Lange A."/>
            <person name="Kube M."/>
            <person name="Reinhardt R."/>
            <person name="Klages S."/>
            <person name="Muller R."/>
            <person name="Ronning C.M."/>
            <person name="Nierman W.C."/>
            <person name="Sogaard-Andersen L."/>
        </authorList>
    </citation>
    <scope>NUCLEOTIDE SEQUENCE [LARGE SCALE GENOMIC DNA]</scope>
    <source>
        <strain evidence="2 4">DW4/3-1</strain>
    </source>
</reference>
<dbReference type="HOGENOM" id="CLU_1407991_0_0_7"/>
<dbReference type="SUPFAM" id="SSF56024">
    <property type="entry name" value="Phospholipase D/nuclease"/>
    <property type="match status" value="1"/>
</dbReference>
<evidence type="ECO:0000259" key="1">
    <source>
        <dbReference type="Pfam" id="PF13091"/>
    </source>
</evidence>
<dbReference type="InterPro" id="IPR025202">
    <property type="entry name" value="PLD-like_dom"/>
</dbReference>
<dbReference type="Gene3D" id="3.30.870.10">
    <property type="entry name" value="Endonuclease Chain A"/>
    <property type="match status" value="1"/>
</dbReference>
<organism evidence="3 5">
    <name type="scientific">Stigmatella aurantiaca (strain DW4/3-1)</name>
    <dbReference type="NCBI Taxonomy" id="378806"/>
    <lineage>
        <taxon>Bacteria</taxon>
        <taxon>Pseudomonadati</taxon>
        <taxon>Myxococcota</taxon>
        <taxon>Myxococcia</taxon>
        <taxon>Myxococcales</taxon>
        <taxon>Cystobacterineae</taxon>
        <taxon>Archangiaceae</taxon>
        <taxon>Stigmatella</taxon>
    </lineage>
</organism>